<evidence type="ECO:0000313" key="6">
    <source>
        <dbReference type="EMBL" id="ARD67034.1"/>
    </source>
</evidence>
<keyword evidence="1" id="KW-0597">Phosphoprotein</keyword>
<evidence type="ECO:0000256" key="4">
    <source>
        <dbReference type="ARBA" id="ARBA00022741"/>
    </source>
</evidence>
<keyword evidence="2" id="KW-1277">Toxin-antitoxin system</keyword>
<dbReference type="InterPro" id="IPR008201">
    <property type="entry name" value="HepT-like"/>
</dbReference>
<dbReference type="Proteomes" id="UP000192391">
    <property type="component" value="Chromosome"/>
</dbReference>
<dbReference type="GO" id="GO:0110001">
    <property type="term" value="C:toxin-antitoxin complex"/>
    <property type="evidence" value="ECO:0007669"/>
    <property type="project" value="InterPro"/>
</dbReference>
<evidence type="ECO:0008006" key="8">
    <source>
        <dbReference type="Google" id="ProtNLM"/>
    </source>
</evidence>
<accession>A0AAC9W4E1</accession>
<dbReference type="PANTHER" id="PTHR34139:SF1">
    <property type="entry name" value="RNASE MJ1380-RELATED"/>
    <property type="match status" value="1"/>
</dbReference>
<evidence type="ECO:0000256" key="1">
    <source>
        <dbReference type="ARBA" id="ARBA00022553"/>
    </source>
</evidence>
<dbReference type="GO" id="GO:0004540">
    <property type="term" value="F:RNA nuclease activity"/>
    <property type="evidence" value="ECO:0007669"/>
    <property type="project" value="InterPro"/>
</dbReference>
<organism evidence="6 7">
    <name type="scientific">Eubacterium limosum</name>
    <dbReference type="NCBI Taxonomy" id="1736"/>
    <lineage>
        <taxon>Bacteria</taxon>
        <taxon>Bacillati</taxon>
        <taxon>Bacillota</taxon>
        <taxon>Clostridia</taxon>
        <taxon>Eubacteriales</taxon>
        <taxon>Eubacteriaceae</taxon>
        <taxon>Eubacterium</taxon>
    </lineage>
</organism>
<dbReference type="EMBL" id="CP019962">
    <property type="protein sequence ID" value="ARD67034.1"/>
    <property type="molecule type" value="Genomic_DNA"/>
</dbReference>
<dbReference type="PANTHER" id="PTHR34139">
    <property type="entry name" value="UPF0331 PROTEIN MJ0127"/>
    <property type="match status" value="1"/>
</dbReference>
<evidence type="ECO:0000256" key="3">
    <source>
        <dbReference type="ARBA" id="ARBA00022722"/>
    </source>
</evidence>
<dbReference type="InterPro" id="IPR051813">
    <property type="entry name" value="HepT_RNase_toxin"/>
</dbReference>
<protein>
    <recommendedName>
        <fullName evidence="8">DUF86 domain-containing protein</fullName>
    </recommendedName>
</protein>
<proteinExistence type="predicted"/>
<dbReference type="KEGG" id="elim:B2M23_16500"/>
<dbReference type="GO" id="GO:0000166">
    <property type="term" value="F:nucleotide binding"/>
    <property type="evidence" value="ECO:0007669"/>
    <property type="project" value="UniProtKB-KW"/>
</dbReference>
<dbReference type="GO" id="GO:0016787">
    <property type="term" value="F:hydrolase activity"/>
    <property type="evidence" value="ECO:0007669"/>
    <property type="project" value="UniProtKB-KW"/>
</dbReference>
<keyword evidence="4" id="KW-0547">Nucleotide-binding</keyword>
<dbReference type="AlphaFoldDB" id="A0AAC9W4E1"/>
<dbReference type="Pfam" id="PF01934">
    <property type="entry name" value="HepT-like"/>
    <property type="match status" value="1"/>
</dbReference>
<keyword evidence="5" id="KW-0378">Hydrolase</keyword>
<evidence type="ECO:0000313" key="7">
    <source>
        <dbReference type="Proteomes" id="UP000192391"/>
    </source>
</evidence>
<reference evidence="7" key="1">
    <citation type="journal article" date="2017" name="Sci. Rep.">
        <title>Determination of the Genome and Primary Transcriptome of Syngas Fermenting Eubacterium limosum ATCC 8486.</title>
        <authorList>
            <person name="Song Y."/>
            <person name="Shin J."/>
            <person name="Jeong Y."/>
            <person name="Jin S."/>
            <person name="Lee J.K."/>
            <person name="Kim D.R."/>
            <person name="Kim S.C."/>
            <person name="Cho S."/>
            <person name="Cho B.K."/>
        </authorList>
    </citation>
    <scope>NUCLEOTIDE SEQUENCE [LARGE SCALE GENOMIC DNA]</scope>
    <source>
        <strain evidence="7">ATCC 8486</strain>
    </source>
</reference>
<gene>
    <name evidence="6" type="ORF">B2M23_16500</name>
</gene>
<sequence length="137" mass="16304">MKKNIDVLEHISKYCEQIEETKDRFGRKFVDFENDRDYKNSICMSLIQIGELSGHLSKDFRENTKKIIPWQAIKGMRNLFAHNYNAADLSTVWATTEQDIPKLSMFCKKNITMYYFMVQDQEELIDEIVSDDFDEER</sequence>
<dbReference type="GeneID" id="68363080"/>
<evidence type="ECO:0000256" key="5">
    <source>
        <dbReference type="ARBA" id="ARBA00022801"/>
    </source>
</evidence>
<dbReference type="RefSeq" id="WP_013380224.1">
    <property type="nucleotide sequence ID" value="NZ_CP019962.1"/>
</dbReference>
<keyword evidence="3" id="KW-0540">Nuclease</keyword>
<name>A0AAC9W4E1_EUBLI</name>
<evidence type="ECO:0000256" key="2">
    <source>
        <dbReference type="ARBA" id="ARBA00022649"/>
    </source>
</evidence>